<dbReference type="InterPro" id="IPR050095">
    <property type="entry name" value="ECF_ABC_transporter_ATP-bd"/>
</dbReference>
<dbReference type="PROSITE" id="PS50893">
    <property type="entry name" value="ABC_TRANSPORTER_2"/>
    <property type="match status" value="1"/>
</dbReference>
<dbReference type="GO" id="GO:0005524">
    <property type="term" value="F:ATP binding"/>
    <property type="evidence" value="ECO:0007669"/>
    <property type="project" value="UniProtKB-KW"/>
</dbReference>
<dbReference type="EMBL" id="CP061169">
    <property type="protein sequence ID" value="QPZ37623.1"/>
    <property type="molecule type" value="Genomic_DNA"/>
</dbReference>
<comment type="similarity">
    <text evidence="1">Belongs to the ABC transporter superfamily.</text>
</comment>
<feature type="domain" description="ABC transporter" evidence="5">
    <location>
        <begin position="10"/>
        <end position="239"/>
    </location>
</feature>
<gene>
    <name evidence="6" type="ORF">HCR76_12405</name>
</gene>
<evidence type="ECO:0000256" key="2">
    <source>
        <dbReference type="ARBA" id="ARBA00022448"/>
    </source>
</evidence>
<dbReference type="Proteomes" id="UP000662814">
    <property type="component" value="Chromosome"/>
</dbReference>
<dbReference type="Pfam" id="PF00005">
    <property type="entry name" value="ABC_tran"/>
    <property type="match status" value="1"/>
</dbReference>
<evidence type="ECO:0000256" key="4">
    <source>
        <dbReference type="ARBA" id="ARBA00022840"/>
    </source>
</evidence>
<reference evidence="6 7" key="1">
    <citation type="submission" date="2020-12" db="EMBL/GenBank/DDBJ databases">
        <title>Microbacterium sp. HY060.</title>
        <authorList>
            <person name="Zhou J."/>
        </authorList>
    </citation>
    <scope>NUCLEOTIDE SEQUENCE [LARGE SCALE GENOMIC DNA]</scope>
    <source>
        <strain evidence="6 7">HY60</strain>
    </source>
</reference>
<evidence type="ECO:0000256" key="3">
    <source>
        <dbReference type="ARBA" id="ARBA00022741"/>
    </source>
</evidence>
<keyword evidence="2" id="KW-0813">Transport</keyword>
<evidence type="ECO:0000313" key="7">
    <source>
        <dbReference type="Proteomes" id="UP000662814"/>
    </source>
</evidence>
<evidence type="ECO:0000313" key="6">
    <source>
        <dbReference type="EMBL" id="QPZ37623.1"/>
    </source>
</evidence>
<dbReference type="SUPFAM" id="SSF52540">
    <property type="entry name" value="P-loop containing nucleoside triphosphate hydrolases"/>
    <property type="match status" value="1"/>
</dbReference>
<keyword evidence="3" id="KW-0547">Nucleotide-binding</keyword>
<organism evidence="6 7">
    <name type="scientific">Paramicrobacterium chengjingii</name>
    <dbReference type="NCBI Taxonomy" id="2769067"/>
    <lineage>
        <taxon>Bacteria</taxon>
        <taxon>Bacillati</taxon>
        <taxon>Actinomycetota</taxon>
        <taxon>Actinomycetes</taxon>
        <taxon>Micrococcales</taxon>
        <taxon>Microbacteriaceae</taxon>
        <taxon>Paramicrobacterium</taxon>
    </lineage>
</organism>
<proteinExistence type="inferred from homology"/>
<dbReference type="InterPro" id="IPR015856">
    <property type="entry name" value="ABC_transpr_CbiO/EcfA_su"/>
</dbReference>
<dbReference type="PANTHER" id="PTHR43553">
    <property type="entry name" value="HEAVY METAL TRANSPORTER"/>
    <property type="match status" value="1"/>
</dbReference>
<dbReference type="CDD" id="cd03225">
    <property type="entry name" value="ABC_cobalt_CbiO_domain1"/>
    <property type="match status" value="1"/>
</dbReference>
<keyword evidence="4 6" id="KW-0067">ATP-binding</keyword>
<dbReference type="InterPro" id="IPR003439">
    <property type="entry name" value="ABC_transporter-like_ATP-bd"/>
</dbReference>
<keyword evidence="7" id="KW-1185">Reference proteome</keyword>
<dbReference type="Gene3D" id="3.40.50.300">
    <property type="entry name" value="P-loop containing nucleotide triphosphate hydrolases"/>
    <property type="match status" value="1"/>
</dbReference>
<protein>
    <submittedName>
        <fullName evidence="6">ABC transporter ATP-binding protein</fullName>
    </submittedName>
</protein>
<dbReference type="PANTHER" id="PTHR43553:SF24">
    <property type="entry name" value="ENERGY-COUPLING FACTOR TRANSPORTER ATP-BINDING PROTEIN ECFA1"/>
    <property type="match status" value="1"/>
</dbReference>
<dbReference type="InterPro" id="IPR003593">
    <property type="entry name" value="AAA+_ATPase"/>
</dbReference>
<dbReference type="RefSeq" id="WP_166990906.1">
    <property type="nucleotide sequence ID" value="NZ_CP061169.1"/>
</dbReference>
<evidence type="ECO:0000259" key="5">
    <source>
        <dbReference type="PROSITE" id="PS50893"/>
    </source>
</evidence>
<dbReference type="SMART" id="SM00382">
    <property type="entry name" value="AAA"/>
    <property type="match status" value="1"/>
</dbReference>
<accession>A0ABX6YFV5</accession>
<sequence length="239" mass="25377">MLPDNAESEIILAHVTVRHPTAVGEVTALDDVSLTSRAHNLAVIGLNGSGKSTFARLLNGLRTPTSGHVSVGGFDTVKAARALRKRVGFVFTNPDAQIVMPTVAEDLAFSLRGRGLTKGQIADRVMTVLAENGLAGHADLPAHDLSGGQKQMLAIQTVLAPTPSMVVADEPTTLLDARNARRIADLLLGLPQQCVIVTHDLDLASRCDEAILFDEAHLIAQGTPSTVIERYLTDVVARQ</sequence>
<evidence type="ECO:0000256" key="1">
    <source>
        <dbReference type="ARBA" id="ARBA00005417"/>
    </source>
</evidence>
<dbReference type="InterPro" id="IPR027417">
    <property type="entry name" value="P-loop_NTPase"/>
</dbReference>
<name>A0ABX6YFV5_9MICO</name>